<organism evidence="1">
    <name type="scientific">gut metagenome</name>
    <dbReference type="NCBI Taxonomy" id="749906"/>
    <lineage>
        <taxon>unclassified sequences</taxon>
        <taxon>metagenomes</taxon>
        <taxon>organismal metagenomes</taxon>
    </lineage>
</organism>
<name>J9G7Q1_9ZZZZ</name>
<accession>J9G7Q1</accession>
<gene>
    <name evidence="1" type="ORF">EVA_08997</name>
</gene>
<comment type="caution">
    <text evidence="1">The sequence shown here is derived from an EMBL/GenBank/DDBJ whole genome shotgun (WGS) entry which is preliminary data.</text>
</comment>
<dbReference type="EMBL" id="AMCI01002372">
    <property type="protein sequence ID" value="EJX02894.1"/>
    <property type="molecule type" value="Genomic_DNA"/>
</dbReference>
<reference evidence="1" key="1">
    <citation type="journal article" date="2012" name="PLoS ONE">
        <title>Gene sets for utilization of primary and secondary nutrition supplies in the distal gut of endangered iberian lynx.</title>
        <authorList>
            <person name="Alcaide M."/>
            <person name="Messina E."/>
            <person name="Richter M."/>
            <person name="Bargiela R."/>
            <person name="Peplies J."/>
            <person name="Huws S.A."/>
            <person name="Newbold C.J."/>
            <person name="Golyshin P.N."/>
            <person name="Simon M.A."/>
            <person name="Lopez G."/>
            <person name="Yakimov M.M."/>
            <person name="Ferrer M."/>
        </authorList>
    </citation>
    <scope>NUCLEOTIDE SEQUENCE</scope>
</reference>
<sequence length="52" mass="5927">MDPGFFLCKMTDKQSCSNGSAMALSNIFKVRLGTFQHFFMLVIERQLPVMLP</sequence>
<proteinExistence type="predicted"/>
<evidence type="ECO:0000313" key="1">
    <source>
        <dbReference type="EMBL" id="EJX02894.1"/>
    </source>
</evidence>
<dbReference type="AlphaFoldDB" id="J9G7Q1"/>
<protein>
    <submittedName>
        <fullName evidence="1">Uncharacterized protein</fullName>
    </submittedName>
</protein>